<evidence type="ECO:0000313" key="2">
    <source>
        <dbReference type="Proteomes" id="UP000799770"/>
    </source>
</evidence>
<dbReference type="Proteomes" id="UP000799770">
    <property type="component" value="Unassembled WGS sequence"/>
</dbReference>
<dbReference type="EMBL" id="ML977338">
    <property type="protein sequence ID" value="KAF2110413.1"/>
    <property type="molecule type" value="Genomic_DNA"/>
</dbReference>
<accession>A0A6A5YTX9</accession>
<dbReference type="AlphaFoldDB" id="A0A6A5YTX9"/>
<reference evidence="1" key="1">
    <citation type="journal article" date="2020" name="Stud. Mycol.">
        <title>101 Dothideomycetes genomes: a test case for predicting lifestyles and emergence of pathogens.</title>
        <authorList>
            <person name="Haridas S."/>
            <person name="Albert R."/>
            <person name="Binder M."/>
            <person name="Bloem J."/>
            <person name="Labutti K."/>
            <person name="Salamov A."/>
            <person name="Andreopoulos B."/>
            <person name="Baker S."/>
            <person name="Barry K."/>
            <person name="Bills G."/>
            <person name="Bluhm B."/>
            <person name="Cannon C."/>
            <person name="Castanera R."/>
            <person name="Culley D."/>
            <person name="Daum C."/>
            <person name="Ezra D."/>
            <person name="Gonzalez J."/>
            <person name="Henrissat B."/>
            <person name="Kuo A."/>
            <person name="Liang C."/>
            <person name="Lipzen A."/>
            <person name="Lutzoni F."/>
            <person name="Magnuson J."/>
            <person name="Mondo S."/>
            <person name="Nolan M."/>
            <person name="Ohm R."/>
            <person name="Pangilinan J."/>
            <person name="Park H.-J."/>
            <person name="Ramirez L."/>
            <person name="Alfaro M."/>
            <person name="Sun H."/>
            <person name="Tritt A."/>
            <person name="Yoshinaga Y."/>
            <person name="Zwiers L.-H."/>
            <person name="Turgeon B."/>
            <person name="Goodwin S."/>
            <person name="Spatafora J."/>
            <person name="Crous P."/>
            <person name="Grigoriev I."/>
        </authorList>
    </citation>
    <scope>NUCLEOTIDE SEQUENCE</scope>
    <source>
        <strain evidence="1">CBS 627.86</strain>
    </source>
</reference>
<sequence>MVERLLLALFEGGSIQYGQSFLQNYSPLQHERMARRSRRFGCTSKDTTLFSSLLAFACILRTWLGRSITTIMHMPGALRNIQPYPSSLKVRWYLVGGDLLGDIWGVGSWSSGMPWWYGDVNDQLGSGIWRNLPGEQHECTIISEIPKID</sequence>
<gene>
    <name evidence="1" type="ORF">BDV96DRAFT_201605</name>
</gene>
<organism evidence="1 2">
    <name type="scientific">Lophiotrema nucula</name>
    <dbReference type="NCBI Taxonomy" id="690887"/>
    <lineage>
        <taxon>Eukaryota</taxon>
        <taxon>Fungi</taxon>
        <taxon>Dikarya</taxon>
        <taxon>Ascomycota</taxon>
        <taxon>Pezizomycotina</taxon>
        <taxon>Dothideomycetes</taxon>
        <taxon>Pleosporomycetidae</taxon>
        <taxon>Pleosporales</taxon>
        <taxon>Lophiotremataceae</taxon>
        <taxon>Lophiotrema</taxon>
    </lineage>
</organism>
<keyword evidence="2" id="KW-1185">Reference proteome</keyword>
<evidence type="ECO:0000313" key="1">
    <source>
        <dbReference type="EMBL" id="KAF2110413.1"/>
    </source>
</evidence>
<protein>
    <submittedName>
        <fullName evidence="1">Uncharacterized protein</fullName>
    </submittedName>
</protein>
<proteinExistence type="predicted"/>
<name>A0A6A5YTX9_9PLEO</name>